<name>A0A6A4J2K1_APOLU</name>
<keyword evidence="2" id="KW-0689">Ribosomal protein</keyword>
<feature type="domain" description="Large ribosomal subunit protein uL30-like ferredoxin-like fold" evidence="7">
    <location>
        <begin position="64"/>
        <end position="113"/>
    </location>
</feature>
<comment type="caution">
    <text evidence="8">The sequence shown here is derived from an EMBL/GenBank/DDBJ whole genome shotgun (WGS) entry which is preliminary data.</text>
</comment>
<dbReference type="GO" id="GO:0015934">
    <property type="term" value="C:large ribosomal subunit"/>
    <property type="evidence" value="ECO:0007669"/>
    <property type="project" value="InterPro"/>
</dbReference>
<dbReference type="PANTHER" id="PTHR15892">
    <property type="entry name" value="MITOCHONDRIAL RIBOSOMAL PROTEIN L30"/>
    <property type="match status" value="1"/>
</dbReference>
<evidence type="ECO:0000256" key="2">
    <source>
        <dbReference type="ARBA" id="ARBA00022980"/>
    </source>
</evidence>
<evidence type="ECO:0000259" key="7">
    <source>
        <dbReference type="Pfam" id="PF00327"/>
    </source>
</evidence>
<gene>
    <name evidence="8" type="ORF">GE061_015402</name>
</gene>
<dbReference type="InterPro" id="IPR005996">
    <property type="entry name" value="Ribosomal_uL30_bac-type"/>
</dbReference>
<evidence type="ECO:0000256" key="3">
    <source>
        <dbReference type="ARBA" id="ARBA00023274"/>
    </source>
</evidence>
<evidence type="ECO:0000256" key="5">
    <source>
        <dbReference type="ARBA" id="ARBA00035356"/>
    </source>
</evidence>
<evidence type="ECO:0000313" key="8">
    <source>
        <dbReference type="EMBL" id="KAF6209654.1"/>
    </source>
</evidence>
<sequence length="184" mass="21201">MSLKKSVVEAIKLYSFSTHLSQNGIKYGGLKSWTGGIEYDGFRFFPRHPDHKDPPYEPTKLFMVQRTKPFKGNEWKLKKILKEFDLHGKVGEVSIVKNTPEVNKKLYQVKHLIKLTPIKTPYGVPDDGDLSAGHLSDDGTFVYSKKLIPDPERAQLARDFQTEPSRLDSPTLIKESRDRWMNPW</sequence>
<dbReference type="Proteomes" id="UP000466442">
    <property type="component" value="Unassembled WGS sequence"/>
</dbReference>
<evidence type="ECO:0000256" key="1">
    <source>
        <dbReference type="ARBA" id="ARBA00007594"/>
    </source>
</evidence>
<dbReference type="EMBL" id="WIXP02000006">
    <property type="protein sequence ID" value="KAF6209654.1"/>
    <property type="molecule type" value="Genomic_DNA"/>
</dbReference>
<dbReference type="GO" id="GO:0003735">
    <property type="term" value="F:structural constituent of ribosome"/>
    <property type="evidence" value="ECO:0007669"/>
    <property type="project" value="InterPro"/>
</dbReference>
<comment type="similarity">
    <text evidence="1">Belongs to the universal ribosomal protein uL30 family.</text>
</comment>
<dbReference type="Gene3D" id="3.30.1390.20">
    <property type="entry name" value="Ribosomal protein L30, ferredoxin-like fold domain"/>
    <property type="match status" value="1"/>
</dbReference>
<organism evidence="8 9">
    <name type="scientific">Apolygus lucorum</name>
    <name type="common">Small green plant bug</name>
    <name type="synonym">Lygocoris lucorum</name>
    <dbReference type="NCBI Taxonomy" id="248454"/>
    <lineage>
        <taxon>Eukaryota</taxon>
        <taxon>Metazoa</taxon>
        <taxon>Ecdysozoa</taxon>
        <taxon>Arthropoda</taxon>
        <taxon>Hexapoda</taxon>
        <taxon>Insecta</taxon>
        <taxon>Pterygota</taxon>
        <taxon>Neoptera</taxon>
        <taxon>Paraneoptera</taxon>
        <taxon>Hemiptera</taxon>
        <taxon>Heteroptera</taxon>
        <taxon>Panheteroptera</taxon>
        <taxon>Cimicomorpha</taxon>
        <taxon>Miridae</taxon>
        <taxon>Mirini</taxon>
        <taxon>Apolygus</taxon>
    </lineage>
</organism>
<dbReference type="GO" id="GO:0005739">
    <property type="term" value="C:mitochondrion"/>
    <property type="evidence" value="ECO:0007669"/>
    <property type="project" value="TreeGrafter"/>
</dbReference>
<evidence type="ECO:0000256" key="6">
    <source>
        <dbReference type="SAM" id="MobiDB-lite"/>
    </source>
</evidence>
<dbReference type="InterPro" id="IPR016082">
    <property type="entry name" value="Ribosomal_uL30_ferredoxin-like"/>
</dbReference>
<feature type="compositionally biased region" description="Basic and acidic residues" evidence="6">
    <location>
        <begin position="174"/>
        <end position="184"/>
    </location>
</feature>
<dbReference type="OrthoDB" id="9973389at2759"/>
<dbReference type="PANTHER" id="PTHR15892:SF2">
    <property type="entry name" value="LARGE RIBOSOMAL SUBUNIT PROTEIN UL30M"/>
    <property type="match status" value="1"/>
</dbReference>
<dbReference type="InterPro" id="IPR036919">
    <property type="entry name" value="Ribo_uL30_ferredoxin-like_sf"/>
</dbReference>
<reference evidence="8" key="1">
    <citation type="journal article" date="2021" name="Mol. Ecol. Resour.">
        <title>Apolygus lucorum genome provides insights into omnivorousness and mesophyll feeding.</title>
        <authorList>
            <person name="Liu Y."/>
            <person name="Liu H."/>
            <person name="Wang H."/>
            <person name="Huang T."/>
            <person name="Liu B."/>
            <person name="Yang B."/>
            <person name="Yin L."/>
            <person name="Li B."/>
            <person name="Zhang Y."/>
            <person name="Zhang S."/>
            <person name="Jiang F."/>
            <person name="Zhang X."/>
            <person name="Ren Y."/>
            <person name="Wang B."/>
            <person name="Wang S."/>
            <person name="Lu Y."/>
            <person name="Wu K."/>
            <person name="Fan W."/>
            <person name="Wang G."/>
        </authorList>
    </citation>
    <scope>NUCLEOTIDE SEQUENCE</scope>
    <source>
        <strain evidence="8">12Hb</strain>
    </source>
</reference>
<protein>
    <recommendedName>
        <fullName evidence="4">Large ribosomal subunit protein uL30m</fullName>
    </recommendedName>
    <alternativeName>
        <fullName evidence="5">39S ribosomal protein L30, mitochondrial</fullName>
    </alternativeName>
</protein>
<proteinExistence type="inferred from homology"/>
<keyword evidence="9" id="KW-1185">Reference proteome</keyword>
<dbReference type="Pfam" id="PF00327">
    <property type="entry name" value="Ribosomal_L30"/>
    <property type="match status" value="1"/>
</dbReference>
<dbReference type="AlphaFoldDB" id="A0A6A4J2K1"/>
<evidence type="ECO:0000313" key="9">
    <source>
        <dbReference type="Proteomes" id="UP000466442"/>
    </source>
</evidence>
<dbReference type="SUPFAM" id="SSF55129">
    <property type="entry name" value="Ribosomal protein L30p/L7e"/>
    <property type="match status" value="1"/>
</dbReference>
<keyword evidence="3" id="KW-0687">Ribonucleoprotein</keyword>
<feature type="region of interest" description="Disordered" evidence="6">
    <location>
        <begin position="156"/>
        <end position="184"/>
    </location>
</feature>
<evidence type="ECO:0000256" key="4">
    <source>
        <dbReference type="ARBA" id="ARBA00035281"/>
    </source>
</evidence>
<accession>A0A6A4J2K1</accession>
<dbReference type="GO" id="GO:0006412">
    <property type="term" value="P:translation"/>
    <property type="evidence" value="ECO:0007669"/>
    <property type="project" value="InterPro"/>
</dbReference>